<accession>A0A0U4B611</accession>
<protein>
    <submittedName>
        <fullName evidence="1">Uncharacterized protein</fullName>
    </submittedName>
</protein>
<dbReference type="Proteomes" id="UP000224485">
    <property type="component" value="Segment"/>
</dbReference>
<evidence type="ECO:0000313" key="1">
    <source>
        <dbReference type="EMBL" id="ALY10158.1"/>
    </source>
</evidence>
<name>A0A0U4B611_9CAUD</name>
<gene>
    <name evidence="1" type="primary">83</name>
    <name evidence="1" type="ORF">RINGS_83</name>
</gene>
<organism evidence="1 2">
    <name type="scientific">Arthrobacter phage Rings</name>
    <dbReference type="NCBI Taxonomy" id="1772313"/>
    <lineage>
        <taxon>Viruses</taxon>
        <taxon>Duplodnaviria</taxon>
        <taxon>Heunggongvirae</taxon>
        <taxon>Uroviricota</taxon>
        <taxon>Caudoviricetes</taxon>
        <taxon>Amigovirus</taxon>
        <taxon>Amigovirus amigo</taxon>
    </lineage>
</organism>
<evidence type="ECO:0000313" key="2">
    <source>
        <dbReference type="Proteomes" id="UP000224485"/>
    </source>
</evidence>
<proteinExistence type="predicted"/>
<sequence length="92" mass="9982">MNATMSAAELAAHVEAKFSGAYRAKAVLVKWDVETESGTFQMSFSRNDVVIPELSGLMYAQAAQDARGNMGAATASHPHTKRLEAPYYVEVM</sequence>
<dbReference type="EMBL" id="KU160663">
    <property type="protein sequence ID" value="ALY10158.1"/>
    <property type="molecule type" value="Genomic_DNA"/>
</dbReference>
<reference evidence="1 2" key="1">
    <citation type="submission" date="2015-11" db="EMBL/GenBank/DDBJ databases">
        <authorList>
            <person name="Trulli M."/>
            <person name="Cordero M."/>
            <person name="Cross T."/>
            <person name="Dunbar D."/>
            <person name="Bradley K.W."/>
            <person name="Asai D.J."/>
            <person name="Bowman C.A."/>
            <person name="Russell D.A."/>
            <person name="Pope W.H."/>
            <person name="Jacobs-Sera D."/>
            <person name="Hendrix R.W."/>
            <person name="Hatfull G.F."/>
        </authorList>
    </citation>
    <scope>NUCLEOTIDE SEQUENCE [LARGE SCALE GENOMIC DNA]</scope>
</reference>